<dbReference type="PANTHER" id="PTHR32024">
    <property type="entry name" value="TRK SYSTEM POTASSIUM UPTAKE PROTEIN TRKG-RELATED"/>
    <property type="match status" value="1"/>
</dbReference>
<accession>A0ABR7K5C1</accession>
<dbReference type="Pfam" id="PF02386">
    <property type="entry name" value="TrkH"/>
    <property type="match status" value="1"/>
</dbReference>
<evidence type="ECO:0000256" key="2">
    <source>
        <dbReference type="ARBA" id="ARBA00022448"/>
    </source>
</evidence>
<comment type="subcellular location">
    <subcellularLocation>
        <location evidence="1">Cell membrane</location>
        <topology evidence="1">Multi-pass membrane protein</topology>
    </subcellularLocation>
</comment>
<keyword evidence="4" id="KW-0633">Potassium transport</keyword>
<feature type="transmembrane region" description="Helical" evidence="10">
    <location>
        <begin position="201"/>
        <end position="225"/>
    </location>
</feature>
<keyword evidence="12" id="KW-1185">Reference proteome</keyword>
<keyword evidence="6" id="KW-0630">Potassium</keyword>
<evidence type="ECO:0000256" key="6">
    <source>
        <dbReference type="ARBA" id="ARBA00022958"/>
    </source>
</evidence>
<dbReference type="InterPro" id="IPR003445">
    <property type="entry name" value="Cat_transpt"/>
</dbReference>
<feature type="transmembrane region" description="Helical" evidence="10">
    <location>
        <begin position="135"/>
        <end position="156"/>
    </location>
</feature>
<dbReference type="Proteomes" id="UP000611796">
    <property type="component" value="Unassembled WGS sequence"/>
</dbReference>
<evidence type="ECO:0000313" key="11">
    <source>
        <dbReference type="EMBL" id="MBC6004302.1"/>
    </source>
</evidence>
<evidence type="ECO:0000256" key="8">
    <source>
        <dbReference type="ARBA" id="ARBA00023065"/>
    </source>
</evidence>
<dbReference type="InterPro" id="IPR004772">
    <property type="entry name" value="TrkH"/>
</dbReference>
<keyword evidence="5 10" id="KW-0812">Transmembrane</keyword>
<evidence type="ECO:0000256" key="9">
    <source>
        <dbReference type="ARBA" id="ARBA00023136"/>
    </source>
</evidence>
<organism evidence="11 12">
    <name type="scientific">Paeniclostridium hominis</name>
    <dbReference type="NCBI Taxonomy" id="2764329"/>
    <lineage>
        <taxon>Bacteria</taxon>
        <taxon>Bacillati</taxon>
        <taxon>Bacillota</taxon>
        <taxon>Clostridia</taxon>
        <taxon>Peptostreptococcales</taxon>
        <taxon>Peptostreptococcaceae</taxon>
        <taxon>Paeniclostridium</taxon>
    </lineage>
</organism>
<proteinExistence type="predicted"/>
<keyword evidence="2" id="KW-0813">Transport</keyword>
<feature type="transmembrane region" description="Helical" evidence="10">
    <location>
        <begin position="20"/>
        <end position="41"/>
    </location>
</feature>
<evidence type="ECO:0000256" key="1">
    <source>
        <dbReference type="ARBA" id="ARBA00004651"/>
    </source>
</evidence>
<comment type="caution">
    <text evidence="11">The sequence shown here is derived from an EMBL/GenBank/DDBJ whole genome shotgun (WGS) entry which is preliminary data.</text>
</comment>
<protein>
    <submittedName>
        <fullName evidence="11">Trk family potassium uptake protein</fullName>
    </submittedName>
</protein>
<reference evidence="11 12" key="1">
    <citation type="submission" date="2020-08" db="EMBL/GenBank/DDBJ databases">
        <authorList>
            <person name="Liu C."/>
            <person name="Sun Q."/>
        </authorList>
    </citation>
    <scope>NUCLEOTIDE SEQUENCE [LARGE SCALE GENOMIC DNA]</scope>
    <source>
        <strain evidence="11 12">NSJ-45</strain>
    </source>
</reference>
<keyword evidence="8" id="KW-0406">Ion transport</keyword>
<evidence type="ECO:0000256" key="10">
    <source>
        <dbReference type="SAM" id="Phobius"/>
    </source>
</evidence>
<feature type="transmembrane region" description="Helical" evidence="10">
    <location>
        <begin position="237"/>
        <end position="258"/>
    </location>
</feature>
<keyword evidence="9 10" id="KW-0472">Membrane</keyword>
<evidence type="ECO:0000256" key="5">
    <source>
        <dbReference type="ARBA" id="ARBA00022692"/>
    </source>
</evidence>
<feature type="transmembrane region" description="Helical" evidence="10">
    <location>
        <begin position="360"/>
        <end position="380"/>
    </location>
</feature>
<gene>
    <name evidence="11" type="ORF">H8891_10855</name>
</gene>
<feature type="transmembrane region" description="Helical" evidence="10">
    <location>
        <begin position="417"/>
        <end position="439"/>
    </location>
</feature>
<name>A0ABR7K5C1_9FIRM</name>
<keyword evidence="3" id="KW-1003">Cell membrane</keyword>
<sequence>MKDIISNIKKSINKLNPSQIMVIGFASVILIGAILLSLPIATKTGESIPFVDALFTSTSAVCVTGLVVVDTATYWNLFGQIIIIILIQVGGLGFMTITTLFALITKKRINLRERLLIQEALNQIDLSGLVKLTRYVLLMTFIIEGIGALTLSTVFIPEFGIIKGTWYSIFHSISAFCNAGFDLMGTVSGPFTSLTRYVNNVTISLTISVLIILGGIGFPVILDVVKNKRISKLNIHSKIVLITTSVLLLVGTLLILFIEYSNDKTLGNLSLKGKLLGAFFQSVTPRTAGFNTVDLGAMNQGSLFIMIILMFIGGSPCSTGGGTKTTTLATIILSVRSFIFEKEDIEVFERKVGLATVRKAIAIFFIGISVVIAGIILINITQDSFDLIESAFEVVSAFATVGSSIGGSPNLNIFGKIIIMMYMFMGRVGFLTIFMALIYNRNTKKQVIRYPEGKIIVG</sequence>
<evidence type="ECO:0000256" key="3">
    <source>
        <dbReference type="ARBA" id="ARBA00022475"/>
    </source>
</evidence>
<dbReference type="NCBIfam" id="TIGR00933">
    <property type="entry name" value="2a38"/>
    <property type="match status" value="1"/>
</dbReference>
<dbReference type="RefSeq" id="WP_147547053.1">
    <property type="nucleotide sequence ID" value="NZ_JACRWD010000004.1"/>
</dbReference>
<keyword evidence="7 10" id="KW-1133">Transmembrane helix</keyword>
<evidence type="ECO:0000256" key="7">
    <source>
        <dbReference type="ARBA" id="ARBA00022989"/>
    </source>
</evidence>
<dbReference type="PANTHER" id="PTHR32024:SF1">
    <property type="entry name" value="KTR SYSTEM POTASSIUM UPTAKE PROTEIN B"/>
    <property type="match status" value="1"/>
</dbReference>
<evidence type="ECO:0000256" key="4">
    <source>
        <dbReference type="ARBA" id="ARBA00022538"/>
    </source>
</evidence>
<evidence type="ECO:0000313" key="12">
    <source>
        <dbReference type="Proteomes" id="UP000611796"/>
    </source>
</evidence>
<dbReference type="EMBL" id="JACRWD010000004">
    <property type="protein sequence ID" value="MBC6004302.1"/>
    <property type="molecule type" value="Genomic_DNA"/>
</dbReference>
<feature type="transmembrane region" description="Helical" evidence="10">
    <location>
        <begin position="295"/>
        <end position="314"/>
    </location>
</feature>
<feature type="transmembrane region" description="Helical" evidence="10">
    <location>
        <begin position="81"/>
        <end position="104"/>
    </location>
</feature>